<reference evidence="1" key="2">
    <citation type="submission" date="2022-06" db="UniProtKB">
        <authorList>
            <consortium name="EnsemblMetazoa"/>
        </authorList>
    </citation>
    <scope>IDENTIFICATION</scope>
    <source>
        <strain evidence="1">PS312</strain>
    </source>
</reference>
<accession>A0A2A6BSB5</accession>
<proteinExistence type="predicted"/>
<protein>
    <submittedName>
        <fullName evidence="1">Uncharacterized protein</fullName>
    </submittedName>
</protein>
<reference evidence="2" key="1">
    <citation type="journal article" date="2008" name="Nat. Genet.">
        <title>The Pristionchus pacificus genome provides a unique perspective on nematode lifestyle and parasitism.</title>
        <authorList>
            <person name="Dieterich C."/>
            <person name="Clifton S.W."/>
            <person name="Schuster L.N."/>
            <person name="Chinwalla A."/>
            <person name="Delehaunty K."/>
            <person name="Dinkelacker I."/>
            <person name="Fulton L."/>
            <person name="Fulton R."/>
            <person name="Godfrey J."/>
            <person name="Minx P."/>
            <person name="Mitreva M."/>
            <person name="Roeseler W."/>
            <person name="Tian H."/>
            <person name="Witte H."/>
            <person name="Yang S.P."/>
            <person name="Wilson R.K."/>
            <person name="Sommer R.J."/>
        </authorList>
    </citation>
    <scope>NUCLEOTIDE SEQUENCE [LARGE SCALE GENOMIC DNA]</scope>
    <source>
        <strain evidence="2">PS312</strain>
    </source>
</reference>
<organism evidence="1 2">
    <name type="scientific">Pristionchus pacificus</name>
    <name type="common">Parasitic nematode worm</name>
    <dbReference type="NCBI Taxonomy" id="54126"/>
    <lineage>
        <taxon>Eukaryota</taxon>
        <taxon>Metazoa</taxon>
        <taxon>Ecdysozoa</taxon>
        <taxon>Nematoda</taxon>
        <taxon>Chromadorea</taxon>
        <taxon>Rhabditida</taxon>
        <taxon>Rhabditina</taxon>
        <taxon>Diplogasteromorpha</taxon>
        <taxon>Diplogasteroidea</taxon>
        <taxon>Neodiplogasteridae</taxon>
        <taxon>Pristionchus</taxon>
    </lineage>
</organism>
<sequence>MGAYDHYTEYATPMHSAHWIVRPGDVTKAWLNVIFSSIGYVLFGIIVYASYKKAIFWKHIHGVFLILIFAFVTDFVELRMHLLMITDHQNKGIAIYLTFLHFLLSYVEAVVSIHRFIVHFCGKNLPVKFIYITLGVVFGLKIILTIAMFINGETRTSFDVCTKFYAMTGLVMINIYVWITVLAIAPVLSMLTLIKNYLRKQDDSGVSAFVLSSSLAMAMMIAIRNTTWYNNFNIVSGIGNLIQDFRFLLLCVLAMLIVSDIRDAVIATISSVFGRQVDNEKSPPTIMNVTFIDDTLDVEKAHKKSANHHECLLLKPMEIRKLDREDGICHTRLGYVLFGMIIYTSYKKQIFWKHIHGVFLILFFAFFTDFVEMRLHLLLLTDHQYKGVGFGNVHHRDVPFNASFSSLARRGGNLNLSLPGSCPRKENSGQVHPHYTWNLFCFNTMHQHELQIALINIMIISGQTLESDEICTKFYGMNVLLTINVMLWMISLPIAPVLSLWTLIKDRRMKRNDSGVSSFILTSSSSMAVLIGVIVLDRLPHRSWWLSRIFRFVFSACMIIQDFRFLLLCVLAVLIVSDIRAAVLSTLYNLLGREMSPPIIENDTFTEEQEEKNSRRKLNVVSSLFGYALFGTIVFSMFKNKIIETYKNNILLILIFAFITDLLEIRINIILIGAEGTGSSSYRNYEFIETTLAACTLARFSHYSQFLVTFVEAALSLSLFLNRIYGKSLSVSYVYAGIGSIIIGQIGIILATFWKGFSATTMSNYCIREYLLPLPVMISIFAWALSTMLSPVLCLIMIFKGSAEDRKDGITAYILSSSLCMSILVISFIIHNATDSREAVWLGYFVYCIFAITRMIQEVRFLILTVLASLMIPEIRAAVSSTVSSAVRKVFGYPEIHVEVTKSISLDDLEANAKNAIPEVDQELIIV</sequence>
<name>A0A2A6BSB5_PRIPA</name>
<dbReference type="EnsemblMetazoa" id="PPA37154.1">
    <property type="protein sequence ID" value="PPA37154.1"/>
    <property type="gene ID" value="WBGene00275523"/>
</dbReference>
<dbReference type="AlphaFoldDB" id="A0A2A6BSB5"/>
<evidence type="ECO:0000313" key="1">
    <source>
        <dbReference type="EnsemblMetazoa" id="PPA37154.1"/>
    </source>
</evidence>
<keyword evidence="2" id="KW-1185">Reference proteome</keyword>
<gene>
    <name evidence="1" type="primary">WBGene00275523</name>
</gene>
<accession>A0A8R1URG1</accession>
<evidence type="ECO:0000313" key="2">
    <source>
        <dbReference type="Proteomes" id="UP000005239"/>
    </source>
</evidence>
<dbReference type="Proteomes" id="UP000005239">
    <property type="component" value="Unassembled WGS sequence"/>
</dbReference>